<organism evidence="13 14">
    <name type="scientific">Tetrapisispora phaffii (strain ATCC 24235 / CBS 4417 / NBRC 1672 / NRRL Y-8282 / UCD 70-5)</name>
    <name type="common">Yeast</name>
    <name type="synonym">Fabospora phaffii</name>
    <dbReference type="NCBI Taxonomy" id="1071381"/>
    <lineage>
        <taxon>Eukaryota</taxon>
        <taxon>Fungi</taxon>
        <taxon>Dikarya</taxon>
        <taxon>Ascomycota</taxon>
        <taxon>Saccharomycotina</taxon>
        <taxon>Saccharomycetes</taxon>
        <taxon>Saccharomycetales</taxon>
        <taxon>Saccharomycetaceae</taxon>
        <taxon>Tetrapisispora</taxon>
    </lineage>
</organism>
<evidence type="ECO:0000256" key="3">
    <source>
        <dbReference type="ARBA" id="ARBA00007528"/>
    </source>
</evidence>
<sequence>MKALLFPILFFVIKYVLADINPIVINGKYFVDSVTGDPFYIKGVDYQPGGSSEFTGKGDPLSDPEICARDIYLLQNLGVNTIRIYSINPDLNHDKCMTLLATAGIYILLDVNSPLQNQHLNRYEPWITYNEQYLEHVFKIMEHFSYYNNTLGYFAGNEIINDKKSAKVAPVYIKRLIQDMKKYSTNHLNRVIPVGYSAADDLDYRVSLASYLECADSNIGMDSTVDFYGVNSYQWCGEQTMKTSGYDKLVEAYTNYSKPVFFSEFGCNLVQPRTFGEVKSIYSDAMYKTFCGGLVYEFTQEVNDYGLVKESSDKSVTLLPDFNTLSLQYKNVQTPTRKDLNLDSNIVIANSKQKNFDSGIECKRRYQNIEIEGKIAKDVSANLIYKGVKFKKGHFTDLNADDLVVKHDIFDENGVKLNKEKLSITVINEMGAYVLSNETNKKENKKKSSANNASVYLSLLVGSLFLSLFLQF</sequence>
<evidence type="ECO:0000256" key="1">
    <source>
        <dbReference type="ARBA" id="ARBA00004196"/>
    </source>
</evidence>
<dbReference type="InterPro" id="IPR017853">
    <property type="entry name" value="GH"/>
</dbReference>
<comment type="subcellular location">
    <subcellularLocation>
        <location evidence="1">Cell envelope</location>
    </subcellularLocation>
    <subcellularLocation>
        <location evidence="12">Cell membrane</location>
        <topology evidence="12">Lipid-anchor</topology>
        <topology evidence="12">GPI-anchor</topology>
    </subcellularLocation>
    <subcellularLocation>
        <location evidence="2">Membrane</location>
        <topology evidence="2">Lipid-anchor</topology>
        <topology evidence="2">GPI-anchor</topology>
    </subcellularLocation>
</comment>
<evidence type="ECO:0000256" key="2">
    <source>
        <dbReference type="ARBA" id="ARBA00004589"/>
    </source>
</evidence>
<evidence type="ECO:0000256" key="4">
    <source>
        <dbReference type="ARBA" id="ARBA00022622"/>
    </source>
</evidence>
<evidence type="ECO:0000256" key="9">
    <source>
        <dbReference type="ARBA" id="ARBA00023180"/>
    </source>
</evidence>
<dbReference type="HOGENOM" id="CLU_021855_1_2_1"/>
<dbReference type="RefSeq" id="XP_003683560.1">
    <property type="nucleotide sequence ID" value="XM_003683512.1"/>
</dbReference>
<reference evidence="13 14" key="1">
    <citation type="journal article" date="2011" name="Proc. Natl. Acad. Sci. U.S.A.">
        <title>Evolutionary erosion of yeast sex chromosomes by mating-type switching accidents.</title>
        <authorList>
            <person name="Gordon J.L."/>
            <person name="Armisen D."/>
            <person name="Proux-Wera E."/>
            <person name="Oheigeartaigh S.S."/>
            <person name="Byrne K.P."/>
            <person name="Wolfe K.H."/>
        </authorList>
    </citation>
    <scope>NUCLEOTIDE SEQUENCE [LARGE SCALE GENOMIC DNA]</scope>
    <source>
        <strain evidence="14">ATCC 24235 / CBS 4417 / NBRC 1672 / NRRL Y-8282 / UCD 70-5</strain>
    </source>
</reference>
<dbReference type="GeneID" id="11532292"/>
<dbReference type="EMBL" id="HE612856">
    <property type="protein sequence ID" value="CCE61126.1"/>
    <property type="molecule type" value="Genomic_DNA"/>
</dbReference>
<dbReference type="Pfam" id="PF03198">
    <property type="entry name" value="Glyco_hydro_72"/>
    <property type="match status" value="1"/>
</dbReference>
<dbReference type="OrthoDB" id="421038at2759"/>
<evidence type="ECO:0000256" key="11">
    <source>
        <dbReference type="ARBA" id="ARBA00023316"/>
    </source>
</evidence>
<dbReference type="FunFam" id="3.20.20.80:FF:000032">
    <property type="entry name" value="1,3-beta-glucanosyltransferase"/>
    <property type="match status" value="1"/>
</dbReference>
<dbReference type="AlphaFoldDB" id="G8BMJ8"/>
<dbReference type="GO" id="GO:0030476">
    <property type="term" value="P:ascospore wall assembly"/>
    <property type="evidence" value="ECO:0007669"/>
    <property type="project" value="EnsemblFungi"/>
</dbReference>
<dbReference type="GO" id="GO:0071970">
    <property type="term" value="P:fungal-type cell wall (1-&gt;3)-beta-D-glucan biosynthetic process"/>
    <property type="evidence" value="ECO:0007669"/>
    <property type="project" value="TreeGrafter"/>
</dbReference>
<dbReference type="GO" id="GO:0009277">
    <property type="term" value="C:fungal-type cell wall"/>
    <property type="evidence" value="ECO:0007669"/>
    <property type="project" value="EnsemblFungi"/>
</dbReference>
<keyword evidence="8" id="KW-1015">Disulfide bond</keyword>
<keyword evidence="14" id="KW-1185">Reference proteome</keyword>
<keyword evidence="7 12" id="KW-0472">Membrane</keyword>
<evidence type="ECO:0000256" key="7">
    <source>
        <dbReference type="ARBA" id="ARBA00023136"/>
    </source>
</evidence>
<dbReference type="InterPro" id="IPR004886">
    <property type="entry name" value="Glucanosyltransferase"/>
</dbReference>
<keyword evidence="4 12" id="KW-0336">GPI-anchor</keyword>
<protein>
    <recommendedName>
        <fullName evidence="12">1,3-beta-glucanosyltransferase</fullName>
        <ecNumber evidence="12">2.4.1.-</ecNumber>
    </recommendedName>
</protein>
<evidence type="ECO:0000256" key="10">
    <source>
        <dbReference type="ARBA" id="ARBA00023288"/>
    </source>
</evidence>
<dbReference type="SUPFAM" id="SSF51445">
    <property type="entry name" value="(Trans)glycosidases"/>
    <property type="match status" value="1"/>
</dbReference>
<dbReference type="Gene3D" id="3.20.20.80">
    <property type="entry name" value="Glycosidases"/>
    <property type="match status" value="1"/>
</dbReference>
<dbReference type="PANTHER" id="PTHR31468:SF14">
    <property type="entry name" value="1,3-BETA-GLUCANOSYLTRANSFERASE GAS4"/>
    <property type="match status" value="1"/>
</dbReference>
<evidence type="ECO:0000256" key="8">
    <source>
        <dbReference type="ARBA" id="ARBA00023157"/>
    </source>
</evidence>
<dbReference type="PANTHER" id="PTHR31468">
    <property type="entry name" value="1,3-BETA-GLUCANOSYLTRANSFERASE GAS1"/>
    <property type="match status" value="1"/>
</dbReference>
<keyword evidence="10 12" id="KW-0449">Lipoprotein</keyword>
<keyword evidence="9" id="KW-0325">Glycoprotein</keyword>
<dbReference type="Proteomes" id="UP000005666">
    <property type="component" value="Chromosome 1"/>
</dbReference>
<gene>
    <name evidence="13" type="primary">TPHA0A00410</name>
    <name evidence="13" type="ordered locus">TPHA_0A00410</name>
</gene>
<dbReference type="GO" id="GO:0042124">
    <property type="term" value="F:1,3-beta-glucanosyltransferase activity"/>
    <property type="evidence" value="ECO:0007669"/>
    <property type="project" value="EnsemblFungi"/>
</dbReference>
<evidence type="ECO:0000313" key="13">
    <source>
        <dbReference type="EMBL" id="CCE61126.1"/>
    </source>
</evidence>
<feature type="signal peptide" evidence="12">
    <location>
        <begin position="1"/>
        <end position="18"/>
    </location>
</feature>
<evidence type="ECO:0000256" key="12">
    <source>
        <dbReference type="RuleBase" id="RU361209"/>
    </source>
</evidence>
<feature type="chain" id="PRO_5005132956" description="1,3-beta-glucanosyltransferase" evidence="12">
    <location>
        <begin position="19"/>
        <end position="472"/>
    </location>
</feature>
<evidence type="ECO:0000256" key="6">
    <source>
        <dbReference type="ARBA" id="ARBA00022729"/>
    </source>
</evidence>
<dbReference type="KEGG" id="tpf:TPHA_0A00410"/>
<proteinExistence type="inferred from homology"/>
<dbReference type="eggNOG" id="ENOG502QRZZ">
    <property type="taxonomic scope" value="Eukaryota"/>
</dbReference>
<name>G8BMJ8_TETPH</name>
<keyword evidence="6 12" id="KW-0732">Signal</keyword>
<dbReference type="GO" id="GO:0098552">
    <property type="term" value="C:side of membrane"/>
    <property type="evidence" value="ECO:0007669"/>
    <property type="project" value="UniProtKB-KW"/>
</dbReference>
<accession>G8BMJ8</accession>
<keyword evidence="11" id="KW-0961">Cell wall biogenesis/degradation</keyword>
<dbReference type="GO" id="GO:0005886">
    <property type="term" value="C:plasma membrane"/>
    <property type="evidence" value="ECO:0007669"/>
    <property type="project" value="UniProtKB-SubCell"/>
</dbReference>
<comment type="similarity">
    <text evidence="3 12">Belongs to the glycosyl hydrolase 72 family.</text>
</comment>
<keyword evidence="5 12" id="KW-0808">Transferase</keyword>
<evidence type="ECO:0000313" key="14">
    <source>
        <dbReference type="Proteomes" id="UP000005666"/>
    </source>
</evidence>
<evidence type="ECO:0000256" key="5">
    <source>
        <dbReference type="ARBA" id="ARBA00022679"/>
    </source>
</evidence>
<dbReference type="OMA" id="IRVYNID"/>
<comment type="function">
    <text evidence="12">Splits internally a 1,3-beta-glucan molecule and transfers the newly generated reducing end (the donor) to the non-reducing end of another 1,3-beta-glucan molecule (the acceptor) forming a 1,3-beta linkage, resulting in the elongation of 1,3-beta-glucan chains in the cell wall.</text>
</comment>
<dbReference type="EC" id="2.4.1.-" evidence="12"/>